<accession>A0A1I8AP85</accession>
<feature type="domain" description="Clp R" evidence="2">
    <location>
        <begin position="311"/>
        <end position="414"/>
    </location>
</feature>
<dbReference type="SUPFAM" id="SSF81923">
    <property type="entry name" value="Double Clp-N motif"/>
    <property type="match status" value="1"/>
</dbReference>
<sequence length="419" mass="45580">MSLNYLSLANVDALKVILETYDLPRYYDQHAEKVSKRLLGGLKSIRHEHVDRLHRGLPLRGLRTELTIDPQGYIGEGDLFVFASVLNEFFALYASLNSYHELRVRSTQGEVYQWTPRRAAGHRPAARVPSAPERRGTVRPAGVPGQSEPGLSGQRRRSRRVLRRPRADACTPAFQPDRPVRRQLAAAGVLQRGDGPILGAAVRPDRAGWGAHSRGPRTELEAPVALPGPAEPACPLGGIDRGGAALLLQACAAGHRAVHRTSRGHPAGAVQSPGARQQPAGRGRGAGRAGPMNMITVDLQQLIQALDADTRRDLERCAERCVARGGSRILVEDLLLELLDRPEGLLERALHDADVAPGELRATLQVQLEHSASRNPVFAPELVQWLQDALLVANLELGSSQVEQAALILALLRNPVRYA</sequence>
<proteinExistence type="predicted"/>
<dbReference type="PANTHER" id="PTHR35370">
    <property type="entry name" value="CYTOPLASMIC PROTEIN-RELATED-RELATED"/>
    <property type="match status" value="1"/>
</dbReference>
<dbReference type="InterPro" id="IPR036628">
    <property type="entry name" value="Clp_N_dom_sf"/>
</dbReference>
<feature type="region of interest" description="Disordered" evidence="1">
    <location>
        <begin position="262"/>
        <end position="289"/>
    </location>
</feature>
<evidence type="ECO:0000256" key="1">
    <source>
        <dbReference type="SAM" id="MobiDB-lite"/>
    </source>
</evidence>
<feature type="compositionally biased region" description="Basic residues" evidence="1">
    <location>
        <begin position="154"/>
        <end position="164"/>
    </location>
</feature>
<protein>
    <submittedName>
        <fullName evidence="4">PSD1 domain-containing protein</fullName>
    </submittedName>
</protein>
<keyword evidence="3" id="KW-1185">Reference proteome</keyword>
<feature type="region of interest" description="Disordered" evidence="1">
    <location>
        <begin position="116"/>
        <end position="174"/>
    </location>
</feature>
<dbReference type="PANTHER" id="PTHR35370:SF4">
    <property type="entry name" value="TYPE VI SECRETION SYSTEM BASEPLATE SUBUNIT TSSF"/>
    <property type="match status" value="1"/>
</dbReference>
<dbReference type="Gene3D" id="1.10.1780.10">
    <property type="entry name" value="Clp, N-terminal domain"/>
    <property type="match status" value="1"/>
</dbReference>
<dbReference type="Proteomes" id="UP000095287">
    <property type="component" value="Unplaced"/>
</dbReference>
<dbReference type="Pfam" id="PF05947">
    <property type="entry name" value="T6SS_TssF"/>
    <property type="match status" value="1"/>
</dbReference>
<dbReference type="WBParaSite" id="L893_g7759.t1">
    <property type="protein sequence ID" value="L893_g7759.t1"/>
    <property type="gene ID" value="L893_g7759"/>
</dbReference>
<reference evidence="4" key="1">
    <citation type="submission" date="2016-11" db="UniProtKB">
        <authorList>
            <consortium name="WormBaseParasite"/>
        </authorList>
    </citation>
    <scope>IDENTIFICATION</scope>
</reference>
<evidence type="ECO:0000313" key="3">
    <source>
        <dbReference type="Proteomes" id="UP000095287"/>
    </source>
</evidence>
<dbReference type="AlphaFoldDB" id="A0A1I8AP85"/>
<evidence type="ECO:0000313" key="4">
    <source>
        <dbReference type="WBParaSite" id="L893_g7759.t1"/>
    </source>
</evidence>
<dbReference type="InterPro" id="IPR010272">
    <property type="entry name" value="T6SS_TssF"/>
</dbReference>
<evidence type="ECO:0000259" key="2">
    <source>
        <dbReference type="Pfam" id="PF02861"/>
    </source>
</evidence>
<dbReference type="Pfam" id="PF02861">
    <property type="entry name" value="Clp_N"/>
    <property type="match status" value="1"/>
</dbReference>
<organism evidence="3 4">
    <name type="scientific">Steinernema glaseri</name>
    <dbReference type="NCBI Taxonomy" id="37863"/>
    <lineage>
        <taxon>Eukaryota</taxon>
        <taxon>Metazoa</taxon>
        <taxon>Ecdysozoa</taxon>
        <taxon>Nematoda</taxon>
        <taxon>Chromadorea</taxon>
        <taxon>Rhabditida</taxon>
        <taxon>Tylenchina</taxon>
        <taxon>Panagrolaimomorpha</taxon>
        <taxon>Strongyloidoidea</taxon>
        <taxon>Steinernematidae</taxon>
        <taxon>Steinernema</taxon>
    </lineage>
</organism>
<name>A0A1I8AP85_9BILA</name>
<dbReference type="InterPro" id="IPR004176">
    <property type="entry name" value="Clp_R_N"/>
</dbReference>